<evidence type="ECO:0000256" key="1">
    <source>
        <dbReference type="ARBA" id="ARBA00022598"/>
    </source>
</evidence>
<evidence type="ECO:0000256" key="4">
    <source>
        <dbReference type="ARBA" id="ARBA00022917"/>
    </source>
</evidence>
<evidence type="ECO:0000313" key="7">
    <source>
        <dbReference type="Proteomes" id="UP000250991"/>
    </source>
</evidence>
<dbReference type="SUPFAM" id="SSF52374">
    <property type="entry name" value="Nucleotidylyl transferase"/>
    <property type="match status" value="1"/>
</dbReference>
<keyword evidence="4" id="KW-0648">Protein biosynthesis</keyword>
<keyword evidence="1 6" id="KW-0436">Ligase</keyword>
<dbReference type="Pfam" id="PF00579">
    <property type="entry name" value="tRNA-synt_1b"/>
    <property type="match status" value="1"/>
</dbReference>
<sequence>MTKPIVFSGAQPSGELTIGNYMGALRQWVKHAG</sequence>
<dbReference type="GO" id="GO:0005524">
    <property type="term" value="F:ATP binding"/>
    <property type="evidence" value="ECO:0007669"/>
    <property type="project" value="UniProtKB-KW"/>
</dbReference>
<protein>
    <submittedName>
        <fullName evidence="6">Tryptophanyl-tRNA synthetase</fullName>
        <ecNumber evidence="6">6.1.1.2</ecNumber>
    </submittedName>
</protein>
<dbReference type="GO" id="GO:0004830">
    <property type="term" value="F:tryptophan-tRNA ligase activity"/>
    <property type="evidence" value="ECO:0007669"/>
    <property type="project" value="UniProtKB-EC"/>
</dbReference>
<dbReference type="AlphaFoldDB" id="A0A2X3J9B4"/>
<dbReference type="GO" id="GO:0006418">
    <property type="term" value="P:tRNA aminoacylation for protein translation"/>
    <property type="evidence" value="ECO:0007669"/>
    <property type="project" value="InterPro"/>
</dbReference>
<dbReference type="EMBL" id="UARW01000010">
    <property type="protein sequence ID" value="SQD01008.1"/>
    <property type="molecule type" value="Genomic_DNA"/>
</dbReference>
<dbReference type="EC" id="6.1.1.2" evidence="6"/>
<keyword evidence="2" id="KW-0547">Nucleotide-binding</keyword>
<organism evidence="6 7">
    <name type="scientific">Escherichia coli</name>
    <dbReference type="NCBI Taxonomy" id="562"/>
    <lineage>
        <taxon>Bacteria</taxon>
        <taxon>Pseudomonadati</taxon>
        <taxon>Pseudomonadota</taxon>
        <taxon>Gammaproteobacteria</taxon>
        <taxon>Enterobacterales</taxon>
        <taxon>Enterobacteriaceae</taxon>
        <taxon>Escherichia</taxon>
    </lineage>
</organism>
<dbReference type="Proteomes" id="UP000250991">
    <property type="component" value="Unassembled WGS sequence"/>
</dbReference>
<keyword evidence="5 6" id="KW-0030">Aminoacyl-tRNA synthetase</keyword>
<dbReference type="InterPro" id="IPR002305">
    <property type="entry name" value="aa-tRNA-synth_Ic"/>
</dbReference>
<name>A0A2X3J9B4_ECOLX</name>
<accession>A0A2X3J9B4</accession>
<dbReference type="Gene3D" id="3.40.50.620">
    <property type="entry name" value="HUPs"/>
    <property type="match status" value="1"/>
</dbReference>
<gene>
    <name evidence="6" type="primary">trpS_1</name>
    <name evidence="6" type="ORF">NCTC8009_01418</name>
</gene>
<evidence type="ECO:0000256" key="2">
    <source>
        <dbReference type="ARBA" id="ARBA00022741"/>
    </source>
</evidence>
<proteinExistence type="predicted"/>
<evidence type="ECO:0000256" key="3">
    <source>
        <dbReference type="ARBA" id="ARBA00022840"/>
    </source>
</evidence>
<dbReference type="InterPro" id="IPR001412">
    <property type="entry name" value="aa-tRNA-synth_I_CS"/>
</dbReference>
<reference evidence="6 7" key="1">
    <citation type="submission" date="2018-06" db="EMBL/GenBank/DDBJ databases">
        <authorList>
            <consortium name="Pathogen Informatics"/>
            <person name="Doyle S."/>
        </authorList>
    </citation>
    <scope>NUCLEOTIDE SEQUENCE [LARGE SCALE GENOMIC DNA]</scope>
    <source>
        <strain evidence="6 7">NCTC8009</strain>
    </source>
</reference>
<evidence type="ECO:0000256" key="5">
    <source>
        <dbReference type="ARBA" id="ARBA00023146"/>
    </source>
</evidence>
<evidence type="ECO:0000313" key="6">
    <source>
        <dbReference type="EMBL" id="SQD01008.1"/>
    </source>
</evidence>
<dbReference type="InterPro" id="IPR014729">
    <property type="entry name" value="Rossmann-like_a/b/a_fold"/>
</dbReference>
<keyword evidence="3" id="KW-0067">ATP-binding</keyword>
<dbReference type="PROSITE" id="PS00178">
    <property type="entry name" value="AA_TRNA_LIGASE_I"/>
    <property type="match status" value="1"/>
</dbReference>